<accession>A0A8J7RN78</accession>
<protein>
    <recommendedName>
        <fullName evidence="7">Preflagellin peptidase C-terminal domain-containing protein</fullName>
    </recommendedName>
</protein>
<feature type="transmembrane region" description="Helical" evidence="6">
    <location>
        <begin position="6"/>
        <end position="22"/>
    </location>
</feature>
<evidence type="ECO:0000256" key="1">
    <source>
        <dbReference type="ARBA" id="ARBA00004651"/>
    </source>
</evidence>
<dbReference type="Pfam" id="PF06847">
    <property type="entry name" value="Arc_PepC_II"/>
    <property type="match status" value="1"/>
</dbReference>
<dbReference type="AlphaFoldDB" id="A0A8J7RN78"/>
<name>A0A8J7RN78_METVO</name>
<keyword evidence="5 6" id="KW-0472">Membrane</keyword>
<comment type="subcellular location">
    <subcellularLocation>
        <location evidence="1">Cell membrane</location>
        <topology evidence="1">Multi-pass membrane protein</topology>
    </subcellularLocation>
</comment>
<feature type="domain" description="Preflagellin peptidase C-terminal" evidence="7">
    <location>
        <begin position="250"/>
        <end position="295"/>
    </location>
</feature>
<dbReference type="PANTHER" id="PTHR36506">
    <property type="entry name" value="PREFLAGELLIN PEPTIDASE"/>
    <property type="match status" value="1"/>
</dbReference>
<evidence type="ECO:0000313" key="8">
    <source>
        <dbReference type="EMBL" id="MBP2201289.1"/>
    </source>
</evidence>
<evidence type="ECO:0000313" key="9">
    <source>
        <dbReference type="Proteomes" id="UP000740329"/>
    </source>
</evidence>
<feature type="transmembrane region" description="Helical" evidence="6">
    <location>
        <begin position="122"/>
        <end position="145"/>
    </location>
</feature>
<dbReference type="EMBL" id="JAGGMV010000001">
    <property type="protein sequence ID" value="MBP2201289.1"/>
    <property type="molecule type" value="Genomic_DNA"/>
</dbReference>
<evidence type="ECO:0000256" key="3">
    <source>
        <dbReference type="ARBA" id="ARBA00022692"/>
    </source>
</evidence>
<dbReference type="GO" id="GO:0005886">
    <property type="term" value="C:plasma membrane"/>
    <property type="evidence" value="ECO:0007669"/>
    <property type="project" value="UniProtKB-SubCell"/>
</dbReference>
<feature type="transmembrane region" description="Helical" evidence="6">
    <location>
        <begin position="62"/>
        <end position="79"/>
    </location>
</feature>
<dbReference type="RefSeq" id="WP_209590736.1">
    <property type="nucleotide sequence ID" value="NZ_JAGGMU010000001.1"/>
</dbReference>
<evidence type="ECO:0000256" key="6">
    <source>
        <dbReference type="SAM" id="Phobius"/>
    </source>
</evidence>
<feature type="transmembrane region" description="Helical" evidence="6">
    <location>
        <begin position="34"/>
        <end position="56"/>
    </location>
</feature>
<evidence type="ECO:0000256" key="2">
    <source>
        <dbReference type="ARBA" id="ARBA00022475"/>
    </source>
</evidence>
<dbReference type="Proteomes" id="UP000740329">
    <property type="component" value="Unassembled WGS sequence"/>
</dbReference>
<evidence type="ECO:0000256" key="4">
    <source>
        <dbReference type="ARBA" id="ARBA00022989"/>
    </source>
</evidence>
<dbReference type="PANTHER" id="PTHR36506:SF1">
    <property type="entry name" value="PREFLAGELLIN PEPTIDASE"/>
    <property type="match status" value="1"/>
</dbReference>
<proteinExistence type="predicted"/>
<evidence type="ECO:0000259" key="7">
    <source>
        <dbReference type="Pfam" id="PF06847"/>
    </source>
</evidence>
<keyword evidence="4 6" id="KW-1133">Transmembrane helix</keyword>
<sequence>MSIEYIYGFFCIIAGLYFELRGKKFYDIFWISMLYLGALIHFNSIEFLGILILTLANYIKSYAKILANLGIVLFIASFVMSGSYYALSLIMYYFIALALYHGNLMDGQETKYLIGLSYLSGFLISSSIFLDSVLFVIPIPLYFLIVNYKNDPSDYEDLSLQSFSRLATSIKKSEKDVKPTDNVVCYDKKSLISAGFKNKVRNPYMNNLSNLDSLINLDSLSNLSNQGNTNKLDNFNLNNENYIDISEIGELSTSMKHKLSYDNALLENSKIQDKKVWVTPHIPFMLFITMSYIIFWFVKKPILFLLIDNLVH</sequence>
<feature type="transmembrane region" description="Helical" evidence="6">
    <location>
        <begin position="276"/>
        <end position="298"/>
    </location>
</feature>
<dbReference type="OrthoDB" id="19094at2157"/>
<dbReference type="InterPro" id="IPR009655">
    <property type="entry name" value="Preflagellin_peptidase_C"/>
</dbReference>
<comment type="caution">
    <text evidence="8">The sequence shown here is derived from an EMBL/GenBank/DDBJ whole genome shotgun (WGS) entry which is preliminary data.</text>
</comment>
<keyword evidence="2" id="KW-1003">Cell membrane</keyword>
<dbReference type="InterPro" id="IPR052218">
    <property type="entry name" value="Preflagellin_Peptidase"/>
</dbReference>
<evidence type="ECO:0000256" key="5">
    <source>
        <dbReference type="ARBA" id="ARBA00023136"/>
    </source>
</evidence>
<gene>
    <name evidence="8" type="ORF">J3E07_000687</name>
</gene>
<reference evidence="8" key="1">
    <citation type="submission" date="2021-03" db="EMBL/GenBank/DDBJ databases">
        <title>Genomic Encyclopedia of Type Strains, Phase IV (KMG-V): Genome sequencing to study the core and pangenomes of soil and plant-associated prokaryotes.</title>
        <authorList>
            <person name="Whitman W."/>
        </authorList>
    </citation>
    <scope>NUCLEOTIDE SEQUENCE</scope>
    <source>
        <strain evidence="8">C4</strain>
    </source>
</reference>
<organism evidence="8 9">
    <name type="scientific">Methanococcus voltae</name>
    <dbReference type="NCBI Taxonomy" id="2188"/>
    <lineage>
        <taxon>Archaea</taxon>
        <taxon>Methanobacteriati</taxon>
        <taxon>Methanobacteriota</taxon>
        <taxon>Methanomada group</taxon>
        <taxon>Methanococci</taxon>
        <taxon>Methanococcales</taxon>
        <taxon>Methanococcaceae</taxon>
        <taxon>Methanococcus</taxon>
    </lineage>
</organism>
<keyword evidence="3 6" id="KW-0812">Transmembrane</keyword>